<comment type="caution">
    <text evidence="3">The sequence shown here is derived from an EMBL/GenBank/DDBJ whole genome shotgun (WGS) entry which is preliminary data.</text>
</comment>
<evidence type="ECO:0000313" key="3">
    <source>
        <dbReference type="EMBL" id="TJY34100.1"/>
    </source>
</evidence>
<feature type="transmembrane region" description="Helical" evidence="1">
    <location>
        <begin position="86"/>
        <end position="103"/>
    </location>
</feature>
<keyword evidence="2" id="KW-0732">Signal</keyword>
<feature type="chain" id="PRO_5020919801" description="Seryl-tRNA synthetase" evidence="2">
    <location>
        <begin position="23"/>
        <end position="104"/>
    </location>
</feature>
<accession>A0A4U0ER30</accession>
<keyword evidence="4" id="KW-1185">Reference proteome</keyword>
<dbReference type="RefSeq" id="WP_136844456.1">
    <property type="nucleotide sequence ID" value="NZ_SUPL01000006.1"/>
</dbReference>
<dbReference type="AlphaFoldDB" id="A0A4U0ER30"/>
<name>A0A4U0ER30_9FLAO</name>
<evidence type="ECO:0000256" key="1">
    <source>
        <dbReference type="SAM" id="Phobius"/>
    </source>
</evidence>
<evidence type="ECO:0000256" key="2">
    <source>
        <dbReference type="SAM" id="SignalP"/>
    </source>
</evidence>
<proteinExistence type="predicted"/>
<organism evidence="3 4">
    <name type="scientific">Pontimicrobium aquaticum</name>
    <dbReference type="NCBI Taxonomy" id="2565367"/>
    <lineage>
        <taxon>Bacteria</taxon>
        <taxon>Pseudomonadati</taxon>
        <taxon>Bacteroidota</taxon>
        <taxon>Flavobacteriia</taxon>
        <taxon>Flavobacteriales</taxon>
        <taxon>Flavobacteriaceae</taxon>
        <taxon>Pontimicrobium</taxon>
    </lineage>
</organism>
<dbReference type="EMBL" id="SUPL01000006">
    <property type="protein sequence ID" value="TJY34100.1"/>
    <property type="molecule type" value="Genomic_DNA"/>
</dbReference>
<keyword evidence="1" id="KW-0472">Membrane</keyword>
<keyword evidence="1" id="KW-1133">Transmembrane helix</keyword>
<reference evidence="3 4" key="1">
    <citation type="submission" date="2019-04" db="EMBL/GenBank/DDBJ databases">
        <title>Lacinutrix sp. nov., isolated from marine water.</title>
        <authorList>
            <person name="Kim W."/>
        </authorList>
    </citation>
    <scope>NUCLEOTIDE SEQUENCE [LARGE SCALE GENOMIC DNA]</scope>
    <source>
        <strain evidence="3 4">CAU 1491</strain>
    </source>
</reference>
<evidence type="ECO:0008006" key="5">
    <source>
        <dbReference type="Google" id="ProtNLM"/>
    </source>
</evidence>
<evidence type="ECO:0000313" key="4">
    <source>
        <dbReference type="Proteomes" id="UP000307657"/>
    </source>
</evidence>
<protein>
    <recommendedName>
        <fullName evidence="5">Seryl-tRNA synthetase</fullName>
    </recommendedName>
</protein>
<sequence>MKKTVLLVFVCMLSMVVMPTTAMTTENNPAPITAVTEEIPAGVKVLLDRIDEIKAMDKRGLERSERRALRKEVRAIKKDLRASGNGVYISSGAIIIILLLIIIL</sequence>
<gene>
    <name evidence="3" type="ORF">E5167_12355</name>
</gene>
<feature type="signal peptide" evidence="2">
    <location>
        <begin position="1"/>
        <end position="22"/>
    </location>
</feature>
<keyword evidence="1" id="KW-0812">Transmembrane</keyword>
<dbReference type="OrthoDB" id="799395at2"/>
<dbReference type="Proteomes" id="UP000307657">
    <property type="component" value="Unassembled WGS sequence"/>
</dbReference>